<feature type="signal peptide" evidence="9">
    <location>
        <begin position="1"/>
        <end position="17"/>
    </location>
</feature>
<protein>
    <submittedName>
        <fullName evidence="10">Uncharacterized protein</fullName>
    </submittedName>
</protein>
<keyword evidence="8" id="KW-1133">Transmembrane helix</keyword>
<dbReference type="AlphaFoldDB" id="A0A6N2RND6"/>
<feature type="chain" id="PRO_5026927151" evidence="9">
    <location>
        <begin position="18"/>
        <end position="607"/>
    </location>
</feature>
<gene>
    <name evidence="10" type="ORF">BILFYP9_00680</name>
</gene>
<evidence type="ECO:0000256" key="3">
    <source>
        <dbReference type="ARBA" id="ARBA00022737"/>
    </source>
</evidence>
<dbReference type="InterPro" id="IPR019734">
    <property type="entry name" value="TPR_rpt"/>
</dbReference>
<dbReference type="SUPFAM" id="SSF48452">
    <property type="entry name" value="TPR-like"/>
    <property type="match status" value="2"/>
</dbReference>
<comment type="similarity">
    <text evidence="5">Belongs to the Rap family.</text>
</comment>
<keyword evidence="9" id="KW-0732">Signal</keyword>
<name>A0A6N2RND6_9BACE</name>
<sequence length="607" mass="71423">MKTTILAMLLLASCILAACTRSSPNIQLVQADSLIQKFPDSALHFLQGIQPKGLHLAADRAYYALLLTQVKDKNFIHQTEDSLIRIAVQYYDSTKNTAMQARAHYYLGCIWRNKDDHPEALKEFFKAITYSKRIFDNSLTGHIYNNIAYLYYLQRLNEQADSIYQITEKLAILEKDSILWADALSQRGMINIRKGRECYQKAEEKILHAFNISCNMNQRSMIAKTAYSLSLLYGRMNMGEKAVEFAKLNINNQDNSNALDRAYLVLGDAYYKISQYDSASIYLNKSLHSEDHYTKAGAYMRLADIAKKQGLLEKALEMERKYSSYLDSAQQKQQSAEIVTAEKNILIQRKQSEFKANLDQVYYYIAIGIVIFLTLFLALWKRHKKEVINFKRKEIEINKQTEELLQQKNEQINFLQKEIALHNYSQTEKQILEEELYTLKTERQALLKESYEHSEVYVKMKRIIQSYKKTDKSSEYFDEEDWRQLIAETDIRWNNITIRLATKYPLSQDEIHLCCLYLTDIPTSHFRYIMECSRDAIYKKTKKILEQKMKYTDKSMSLRDILEKLLWHYKIFCVNGNTGFKFESRIFYFIHLQNEENYERKESSSAR</sequence>
<feature type="coiled-coil region" evidence="7">
    <location>
        <begin position="390"/>
        <end position="449"/>
    </location>
</feature>
<keyword evidence="7" id="KW-0175">Coiled coil</keyword>
<evidence type="ECO:0000256" key="7">
    <source>
        <dbReference type="SAM" id="Coils"/>
    </source>
</evidence>
<keyword evidence="8" id="KW-0472">Membrane</keyword>
<dbReference type="Gene3D" id="1.25.40.10">
    <property type="entry name" value="Tetratricopeptide repeat domain"/>
    <property type="match status" value="2"/>
</dbReference>
<keyword evidence="4 6" id="KW-0802">TPR repeat</keyword>
<evidence type="ECO:0000256" key="6">
    <source>
        <dbReference type="PROSITE-ProRule" id="PRU00339"/>
    </source>
</evidence>
<dbReference type="PANTHER" id="PTHR46630">
    <property type="entry name" value="TETRATRICOPEPTIDE REPEAT PROTEIN 29"/>
    <property type="match status" value="1"/>
</dbReference>
<dbReference type="PANTHER" id="PTHR46630:SF1">
    <property type="entry name" value="TETRATRICOPEPTIDE REPEAT PROTEIN 29"/>
    <property type="match status" value="1"/>
</dbReference>
<dbReference type="GO" id="GO:0005737">
    <property type="term" value="C:cytoplasm"/>
    <property type="evidence" value="ECO:0007669"/>
    <property type="project" value="UniProtKB-SubCell"/>
</dbReference>
<evidence type="ECO:0000256" key="2">
    <source>
        <dbReference type="ARBA" id="ARBA00022490"/>
    </source>
</evidence>
<evidence type="ECO:0000256" key="9">
    <source>
        <dbReference type="SAM" id="SignalP"/>
    </source>
</evidence>
<dbReference type="SMART" id="SM00028">
    <property type="entry name" value="TPR"/>
    <property type="match status" value="2"/>
</dbReference>
<evidence type="ECO:0000313" key="10">
    <source>
        <dbReference type="EMBL" id="VYS81335.1"/>
    </source>
</evidence>
<reference evidence="10" key="1">
    <citation type="submission" date="2019-11" db="EMBL/GenBank/DDBJ databases">
        <authorList>
            <person name="Feng L."/>
        </authorList>
    </citation>
    <scope>NUCLEOTIDE SEQUENCE</scope>
    <source>
        <strain evidence="10">BintestinalisLFYP9</strain>
    </source>
</reference>
<evidence type="ECO:0000256" key="8">
    <source>
        <dbReference type="SAM" id="Phobius"/>
    </source>
</evidence>
<dbReference type="PROSITE" id="PS51257">
    <property type="entry name" value="PROKAR_LIPOPROTEIN"/>
    <property type="match status" value="1"/>
</dbReference>
<feature type="repeat" description="TPR" evidence="6">
    <location>
        <begin position="101"/>
        <end position="134"/>
    </location>
</feature>
<organism evidence="10">
    <name type="scientific">Bacteroides intestinalis</name>
    <dbReference type="NCBI Taxonomy" id="329854"/>
    <lineage>
        <taxon>Bacteria</taxon>
        <taxon>Pseudomonadati</taxon>
        <taxon>Bacteroidota</taxon>
        <taxon>Bacteroidia</taxon>
        <taxon>Bacteroidales</taxon>
        <taxon>Bacteroidaceae</taxon>
        <taxon>Bacteroides</taxon>
    </lineage>
</organism>
<proteinExistence type="inferred from homology"/>
<comment type="subcellular location">
    <subcellularLocation>
        <location evidence="1">Cytoplasm</location>
    </subcellularLocation>
</comment>
<accession>A0A6N2RND6</accession>
<keyword evidence="3" id="KW-0677">Repeat</keyword>
<dbReference type="RefSeq" id="WP_421727638.1">
    <property type="nucleotide sequence ID" value="NZ_CACRSU010000007.1"/>
</dbReference>
<evidence type="ECO:0000256" key="5">
    <source>
        <dbReference type="ARBA" id="ARBA00038253"/>
    </source>
</evidence>
<keyword evidence="8" id="KW-0812">Transmembrane</keyword>
<dbReference type="PROSITE" id="PS50005">
    <property type="entry name" value="TPR"/>
    <property type="match status" value="1"/>
</dbReference>
<evidence type="ECO:0000256" key="4">
    <source>
        <dbReference type="ARBA" id="ARBA00022803"/>
    </source>
</evidence>
<feature type="transmembrane region" description="Helical" evidence="8">
    <location>
        <begin position="361"/>
        <end position="380"/>
    </location>
</feature>
<dbReference type="EMBL" id="CACRSU010000007">
    <property type="protein sequence ID" value="VYS81335.1"/>
    <property type="molecule type" value="Genomic_DNA"/>
</dbReference>
<dbReference type="InterPro" id="IPR011990">
    <property type="entry name" value="TPR-like_helical_dom_sf"/>
</dbReference>
<evidence type="ECO:0000256" key="1">
    <source>
        <dbReference type="ARBA" id="ARBA00004496"/>
    </source>
</evidence>
<dbReference type="InterPro" id="IPR051476">
    <property type="entry name" value="Bac_ResReg_Asp_Phosphatase"/>
</dbReference>
<keyword evidence="2" id="KW-0963">Cytoplasm</keyword>